<keyword evidence="4 16" id="KW-0812">Transmembrane</keyword>
<feature type="transmembrane region" description="Helical" evidence="16">
    <location>
        <begin position="300"/>
        <end position="318"/>
    </location>
</feature>
<evidence type="ECO:0000256" key="3">
    <source>
        <dbReference type="ARBA" id="ARBA00022679"/>
    </source>
</evidence>
<gene>
    <name evidence="17" type="ORF">KBB96_13035</name>
</gene>
<accession>A0A975G646</accession>
<keyword evidence="8 16" id="KW-0472">Membrane</keyword>
<keyword evidence="2" id="KW-0328">Glycosyltransferase</keyword>
<protein>
    <recommendedName>
        <fullName evidence="12">Probable peptidoglycan glycosyltransferase FtsW</fullName>
        <ecNumber evidence="14">2.4.99.28</ecNumber>
    </recommendedName>
    <alternativeName>
        <fullName evidence="13">Cell division protein FtsW</fullName>
    </alternativeName>
    <alternativeName>
        <fullName evidence="10">Cell wall polymerase</fullName>
    </alternativeName>
    <alternativeName>
        <fullName evidence="9">Peptidoglycan polymerase</fullName>
    </alternativeName>
</protein>
<evidence type="ECO:0000313" key="17">
    <source>
        <dbReference type="EMBL" id="QUE49794.1"/>
    </source>
</evidence>
<dbReference type="InterPro" id="IPR001182">
    <property type="entry name" value="FtsW/RodA"/>
</dbReference>
<dbReference type="GO" id="GO:0032153">
    <property type="term" value="C:cell division site"/>
    <property type="evidence" value="ECO:0007669"/>
    <property type="project" value="TreeGrafter"/>
</dbReference>
<dbReference type="GO" id="GO:0051301">
    <property type="term" value="P:cell division"/>
    <property type="evidence" value="ECO:0007669"/>
    <property type="project" value="InterPro"/>
</dbReference>
<dbReference type="GO" id="GO:0008360">
    <property type="term" value="P:regulation of cell shape"/>
    <property type="evidence" value="ECO:0007669"/>
    <property type="project" value="UniProtKB-KW"/>
</dbReference>
<evidence type="ECO:0000256" key="1">
    <source>
        <dbReference type="ARBA" id="ARBA00004141"/>
    </source>
</evidence>
<feature type="transmembrane region" description="Helical" evidence="16">
    <location>
        <begin position="45"/>
        <end position="63"/>
    </location>
</feature>
<evidence type="ECO:0000256" key="7">
    <source>
        <dbReference type="ARBA" id="ARBA00022989"/>
    </source>
</evidence>
<keyword evidence="5" id="KW-0133">Cell shape</keyword>
<evidence type="ECO:0000256" key="9">
    <source>
        <dbReference type="ARBA" id="ARBA00032370"/>
    </source>
</evidence>
<feature type="transmembrane region" description="Helical" evidence="16">
    <location>
        <begin position="338"/>
        <end position="358"/>
    </location>
</feature>
<evidence type="ECO:0000256" key="13">
    <source>
        <dbReference type="ARBA" id="ARBA00041418"/>
    </source>
</evidence>
<evidence type="ECO:0000256" key="4">
    <source>
        <dbReference type="ARBA" id="ARBA00022692"/>
    </source>
</evidence>
<dbReference type="PANTHER" id="PTHR30474:SF2">
    <property type="entry name" value="PEPTIDOGLYCAN GLYCOSYLTRANSFERASE FTSW-RELATED"/>
    <property type="match status" value="1"/>
</dbReference>
<proteinExistence type="inferred from homology"/>
<dbReference type="GO" id="GO:0005886">
    <property type="term" value="C:plasma membrane"/>
    <property type="evidence" value="ECO:0007669"/>
    <property type="project" value="TreeGrafter"/>
</dbReference>
<reference evidence="17" key="1">
    <citation type="submission" date="2021-04" db="EMBL/GenBank/DDBJ databases">
        <title>Luteolibacter sp. 32A isolated from the skin of an Anderson's salamander (Ambystoma andersonii).</title>
        <authorList>
            <person name="Spergser J."/>
            <person name="Busse H.-J."/>
        </authorList>
    </citation>
    <scope>NUCLEOTIDE SEQUENCE</scope>
    <source>
        <strain evidence="17">32A</strain>
    </source>
</reference>
<comment type="catalytic activity">
    <reaction evidence="15">
        <text>[GlcNAc-(1-&gt;4)-Mur2Ac(oyl-L-Ala-gamma-D-Glu-L-Lys-D-Ala-D-Ala)](n)-di-trans,octa-cis-undecaprenyl diphosphate + beta-D-GlcNAc-(1-&gt;4)-Mur2Ac(oyl-L-Ala-gamma-D-Glu-L-Lys-D-Ala-D-Ala)-di-trans,octa-cis-undecaprenyl diphosphate = [GlcNAc-(1-&gt;4)-Mur2Ac(oyl-L-Ala-gamma-D-Glu-L-Lys-D-Ala-D-Ala)](n+1)-di-trans,octa-cis-undecaprenyl diphosphate + di-trans,octa-cis-undecaprenyl diphosphate + H(+)</text>
        <dbReference type="Rhea" id="RHEA:23708"/>
        <dbReference type="Rhea" id="RHEA-COMP:9602"/>
        <dbReference type="Rhea" id="RHEA-COMP:9603"/>
        <dbReference type="ChEBI" id="CHEBI:15378"/>
        <dbReference type="ChEBI" id="CHEBI:58405"/>
        <dbReference type="ChEBI" id="CHEBI:60033"/>
        <dbReference type="ChEBI" id="CHEBI:78435"/>
        <dbReference type="EC" id="2.4.99.28"/>
    </reaction>
</comment>
<keyword evidence="6" id="KW-0573">Peptidoglycan synthesis</keyword>
<dbReference type="Pfam" id="PF01098">
    <property type="entry name" value="FTSW_RODA_SPOVE"/>
    <property type="match status" value="1"/>
</dbReference>
<evidence type="ECO:0000256" key="14">
    <source>
        <dbReference type="ARBA" id="ARBA00044770"/>
    </source>
</evidence>
<comment type="similarity">
    <text evidence="11">Belongs to the SEDS family. FtsW subfamily.</text>
</comment>
<dbReference type="EC" id="2.4.99.28" evidence="14"/>
<keyword evidence="7 16" id="KW-1133">Transmembrane helix</keyword>
<dbReference type="PANTHER" id="PTHR30474">
    <property type="entry name" value="CELL CYCLE PROTEIN"/>
    <property type="match status" value="1"/>
</dbReference>
<comment type="subcellular location">
    <subcellularLocation>
        <location evidence="1">Membrane</location>
        <topology evidence="1">Multi-pass membrane protein</topology>
    </subcellularLocation>
</comment>
<evidence type="ECO:0000256" key="11">
    <source>
        <dbReference type="ARBA" id="ARBA00038053"/>
    </source>
</evidence>
<evidence type="ECO:0000256" key="8">
    <source>
        <dbReference type="ARBA" id="ARBA00023136"/>
    </source>
</evidence>
<dbReference type="GO" id="GO:0008955">
    <property type="term" value="F:peptidoglycan glycosyltransferase activity"/>
    <property type="evidence" value="ECO:0007669"/>
    <property type="project" value="UniProtKB-EC"/>
</dbReference>
<feature type="transmembrane region" description="Helical" evidence="16">
    <location>
        <begin position="271"/>
        <end position="293"/>
    </location>
</feature>
<dbReference type="EMBL" id="CP073100">
    <property type="protein sequence ID" value="QUE49794.1"/>
    <property type="molecule type" value="Genomic_DNA"/>
</dbReference>
<dbReference type="GO" id="GO:0009252">
    <property type="term" value="P:peptidoglycan biosynthetic process"/>
    <property type="evidence" value="ECO:0007669"/>
    <property type="project" value="UniProtKB-KW"/>
</dbReference>
<sequence length="382" mass="40972">MIRYCSIVLCIAVALLVGLGLVMLASTSAWVLQEGASPYSFVKKQAVMVVVGVVLAVVAARVPDAPLRKLWPWALAVVCVLLVMCLIPGLGVEIYGSKRWVKMPVVGSFQPSELARVIGVIALAGWFARWQTETRTFWRGFILPGMIIGLPIGLIAIETDVGSALSMSAACATVFFCAGTRLRFLIPVAVLGMSAAYLYVRHDPVRWTRIECWLDPENHKEDQGMQQWRALVAFGNGGPSGVGLGNGTQKFVGKLTFAHIDFIFPEIGEELGLPFTLGVVLCFVLIAVCGIGIASQAKTVFARLSAVGLTCMIVVPAMQNVAVTTACLPNDGLPLPFISYGGSSIVFALAAVGMLVGIHRRGLPEESPELVLGEQKRYAIRL</sequence>
<feature type="transmembrane region" description="Helical" evidence="16">
    <location>
        <begin position="70"/>
        <end position="94"/>
    </location>
</feature>
<dbReference type="AlphaFoldDB" id="A0A975G646"/>
<keyword evidence="3" id="KW-0808">Transferase</keyword>
<dbReference type="RefSeq" id="WP_211629883.1">
    <property type="nucleotide sequence ID" value="NZ_CP073100.1"/>
</dbReference>
<evidence type="ECO:0000256" key="2">
    <source>
        <dbReference type="ARBA" id="ARBA00022676"/>
    </source>
</evidence>
<feature type="transmembrane region" description="Helical" evidence="16">
    <location>
        <begin position="137"/>
        <end position="157"/>
    </location>
</feature>
<evidence type="ECO:0000256" key="15">
    <source>
        <dbReference type="ARBA" id="ARBA00049902"/>
    </source>
</evidence>
<dbReference type="Proteomes" id="UP000676169">
    <property type="component" value="Chromosome"/>
</dbReference>
<name>A0A975G646_9BACT</name>
<feature type="transmembrane region" description="Helical" evidence="16">
    <location>
        <begin position="114"/>
        <end position="130"/>
    </location>
</feature>
<evidence type="ECO:0000256" key="16">
    <source>
        <dbReference type="SAM" id="Phobius"/>
    </source>
</evidence>
<dbReference type="GO" id="GO:0015648">
    <property type="term" value="F:lipid-linked peptidoglycan transporter activity"/>
    <property type="evidence" value="ECO:0007669"/>
    <property type="project" value="TreeGrafter"/>
</dbReference>
<evidence type="ECO:0000256" key="12">
    <source>
        <dbReference type="ARBA" id="ARBA00041185"/>
    </source>
</evidence>
<evidence type="ECO:0000256" key="6">
    <source>
        <dbReference type="ARBA" id="ARBA00022984"/>
    </source>
</evidence>
<evidence type="ECO:0000256" key="10">
    <source>
        <dbReference type="ARBA" id="ARBA00033270"/>
    </source>
</evidence>
<evidence type="ECO:0000256" key="5">
    <source>
        <dbReference type="ARBA" id="ARBA00022960"/>
    </source>
</evidence>
<keyword evidence="18" id="KW-1185">Reference proteome</keyword>
<evidence type="ECO:0000313" key="18">
    <source>
        <dbReference type="Proteomes" id="UP000676169"/>
    </source>
</evidence>
<dbReference type="KEGG" id="lamb:KBB96_13035"/>
<organism evidence="17 18">
    <name type="scientific">Luteolibacter ambystomatis</name>
    <dbReference type="NCBI Taxonomy" id="2824561"/>
    <lineage>
        <taxon>Bacteria</taxon>
        <taxon>Pseudomonadati</taxon>
        <taxon>Verrucomicrobiota</taxon>
        <taxon>Verrucomicrobiia</taxon>
        <taxon>Verrucomicrobiales</taxon>
        <taxon>Verrucomicrobiaceae</taxon>
        <taxon>Luteolibacter</taxon>
    </lineage>
</organism>